<name>A0AAD1MC12_9MYCO</name>
<feature type="region of interest" description="Disordered" evidence="1">
    <location>
        <begin position="1"/>
        <end position="22"/>
    </location>
</feature>
<dbReference type="AlphaFoldDB" id="A0AAD1MC12"/>
<evidence type="ECO:0000313" key="2">
    <source>
        <dbReference type="EMBL" id="BBX07306.1"/>
    </source>
</evidence>
<dbReference type="EMBL" id="AP022561">
    <property type="protein sequence ID" value="BBX07306.1"/>
    <property type="molecule type" value="Genomic_DNA"/>
</dbReference>
<evidence type="ECO:0000313" key="3">
    <source>
        <dbReference type="Proteomes" id="UP000467327"/>
    </source>
</evidence>
<dbReference type="KEGG" id="maic:MAIC_21090"/>
<proteinExistence type="predicted"/>
<accession>A0AAD1MC12</accession>
<sequence length="105" mass="10672">MAGNLGCTTGTNRQTAFPDSTTARVPPFLGVRRSFVGSLLSVAPASPPLPAVSSTAPASSVDAPTGHLGATLRLQATGIVAGVTVAGRVVLINPHTDERLTQWNP</sequence>
<organism evidence="2 3">
    <name type="scientific">Mycolicibacterium aichiense</name>
    <dbReference type="NCBI Taxonomy" id="1799"/>
    <lineage>
        <taxon>Bacteria</taxon>
        <taxon>Bacillati</taxon>
        <taxon>Actinomycetota</taxon>
        <taxon>Actinomycetes</taxon>
        <taxon>Mycobacteriales</taxon>
        <taxon>Mycobacteriaceae</taxon>
        <taxon>Mycolicibacterium</taxon>
    </lineage>
</organism>
<keyword evidence="3" id="KW-1185">Reference proteome</keyword>
<dbReference type="Proteomes" id="UP000467327">
    <property type="component" value="Chromosome"/>
</dbReference>
<protein>
    <submittedName>
        <fullName evidence="2">Uncharacterized protein</fullName>
    </submittedName>
</protein>
<reference evidence="2 3" key="1">
    <citation type="journal article" date="2019" name="Emerg. Microbes Infect.">
        <title>Comprehensive subspecies identification of 175 nontuberculous mycobacteria species based on 7547 genomic profiles.</title>
        <authorList>
            <person name="Matsumoto Y."/>
            <person name="Kinjo T."/>
            <person name="Motooka D."/>
            <person name="Nabeya D."/>
            <person name="Jung N."/>
            <person name="Uechi K."/>
            <person name="Horii T."/>
            <person name="Iida T."/>
            <person name="Fujita J."/>
            <person name="Nakamura S."/>
        </authorList>
    </citation>
    <scope>NUCLEOTIDE SEQUENCE [LARGE SCALE GENOMIC DNA]</scope>
    <source>
        <strain evidence="2 3">JCM 6376</strain>
    </source>
</reference>
<evidence type="ECO:0000256" key="1">
    <source>
        <dbReference type="SAM" id="MobiDB-lite"/>
    </source>
</evidence>
<gene>
    <name evidence="2" type="ORF">MAIC_21090</name>
</gene>